<proteinExistence type="predicted"/>
<comment type="caution">
    <text evidence="4">The sequence shown here is derived from an EMBL/GenBank/DDBJ whole genome shotgun (WGS) entry which is preliminary data.</text>
</comment>
<feature type="domain" description="Carbohydrate kinase PfkB" evidence="3">
    <location>
        <begin position="3"/>
        <end position="294"/>
    </location>
</feature>
<dbReference type="OrthoDB" id="9806249at2"/>
<sequence>MTTLVSVIGTIFVDCKGFAKESYNPFGRNLGSIQFVHGGVSRNVVENLANLDLSTAFVSTVDDSGLGEEISKRLKDAGVALDYTQRTPSEGMGMWLAVLNENGDLVGSISQMPNLITLQNLITQRGEEIVKNSSHLVLEMDLNDQISCQVLSIAEQWNKPVFGIPGNMDVIMSHPELLGKLECFICNHIEAEKLVSADFNSLDTTGRIAALKKYVDASTLKSMVVTLGADGSIYYDSRTQESGYQPVFPVQVVDSSGAGDAFFSGTVMGLVRGLSLSEAVICGTKVAGWTIESKENNCRELREKTRGDVVFQGLLVGR</sequence>
<keyword evidence="1" id="KW-0808">Transferase</keyword>
<organism evidence="4 5">
    <name type="scientific">Paenibacillus thalictri</name>
    <dbReference type="NCBI Taxonomy" id="2527873"/>
    <lineage>
        <taxon>Bacteria</taxon>
        <taxon>Bacillati</taxon>
        <taxon>Bacillota</taxon>
        <taxon>Bacilli</taxon>
        <taxon>Bacillales</taxon>
        <taxon>Paenibacillaceae</taxon>
        <taxon>Paenibacillus</taxon>
    </lineage>
</organism>
<reference evidence="4 5" key="1">
    <citation type="submission" date="2019-02" db="EMBL/GenBank/DDBJ databases">
        <title>Paenibacillus sp. nov., isolated from surface-sterilized tissue of Thalictrum simplex L.</title>
        <authorList>
            <person name="Tuo L."/>
        </authorList>
    </citation>
    <scope>NUCLEOTIDE SEQUENCE [LARGE SCALE GENOMIC DNA]</scope>
    <source>
        <strain evidence="4 5">N2SHLJ1</strain>
    </source>
</reference>
<evidence type="ECO:0000256" key="2">
    <source>
        <dbReference type="ARBA" id="ARBA00022777"/>
    </source>
</evidence>
<dbReference type="InterPro" id="IPR011611">
    <property type="entry name" value="PfkB_dom"/>
</dbReference>
<gene>
    <name evidence="4" type="ORF">EYB31_36435</name>
</gene>
<dbReference type="AlphaFoldDB" id="A0A4Q9DG11"/>
<name>A0A4Q9DG11_9BACL</name>
<dbReference type="RefSeq" id="WP_131018491.1">
    <property type="nucleotide sequence ID" value="NZ_SIRE01000039.1"/>
</dbReference>
<dbReference type="PANTHER" id="PTHR10584:SF166">
    <property type="entry name" value="RIBOKINASE"/>
    <property type="match status" value="1"/>
</dbReference>
<dbReference type="EMBL" id="SIRE01000039">
    <property type="protein sequence ID" value="TBL69344.1"/>
    <property type="molecule type" value="Genomic_DNA"/>
</dbReference>
<dbReference type="GO" id="GO:0005829">
    <property type="term" value="C:cytosol"/>
    <property type="evidence" value="ECO:0007669"/>
    <property type="project" value="TreeGrafter"/>
</dbReference>
<dbReference type="Gene3D" id="3.40.1190.20">
    <property type="match status" value="1"/>
</dbReference>
<accession>A0A4Q9DG11</accession>
<evidence type="ECO:0000313" key="4">
    <source>
        <dbReference type="EMBL" id="TBL69344.1"/>
    </source>
</evidence>
<dbReference type="GO" id="GO:0016301">
    <property type="term" value="F:kinase activity"/>
    <property type="evidence" value="ECO:0007669"/>
    <property type="project" value="UniProtKB-KW"/>
</dbReference>
<dbReference type="PANTHER" id="PTHR10584">
    <property type="entry name" value="SUGAR KINASE"/>
    <property type="match status" value="1"/>
</dbReference>
<keyword evidence="2 4" id="KW-0418">Kinase</keyword>
<evidence type="ECO:0000259" key="3">
    <source>
        <dbReference type="Pfam" id="PF00294"/>
    </source>
</evidence>
<evidence type="ECO:0000256" key="1">
    <source>
        <dbReference type="ARBA" id="ARBA00022679"/>
    </source>
</evidence>
<protein>
    <submittedName>
        <fullName evidence="4">Sugar kinase</fullName>
    </submittedName>
</protein>
<dbReference type="InterPro" id="IPR029056">
    <property type="entry name" value="Ribokinase-like"/>
</dbReference>
<evidence type="ECO:0000313" key="5">
    <source>
        <dbReference type="Proteomes" id="UP000293142"/>
    </source>
</evidence>
<dbReference type="SUPFAM" id="SSF53613">
    <property type="entry name" value="Ribokinase-like"/>
    <property type="match status" value="1"/>
</dbReference>
<keyword evidence="5" id="KW-1185">Reference proteome</keyword>
<dbReference type="Proteomes" id="UP000293142">
    <property type="component" value="Unassembled WGS sequence"/>
</dbReference>
<dbReference type="Pfam" id="PF00294">
    <property type="entry name" value="PfkB"/>
    <property type="match status" value="1"/>
</dbReference>